<dbReference type="AlphaFoldDB" id="A0A7W7CHK0"/>
<dbReference type="RefSeq" id="WP_185007916.1">
    <property type="nucleotide sequence ID" value="NZ_BAAAUI010000008.1"/>
</dbReference>
<protein>
    <submittedName>
        <fullName evidence="2">Reactive intermediate/imine deaminase</fullName>
    </submittedName>
</protein>
<evidence type="ECO:0000313" key="2">
    <source>
        <dbReference type="EMBL" id="MBB4681385.1"/>
    </source>
</evidence>
<name>A0A7W7CHK0_9PSEU</name>
<evidence type="ECO:0000313" key="3">
    <source>
        <dbReference type="Proteomes" id="UP000533598"/>
    </source>
</evidence>
<dbReference type="GO" id="GO:0019239">
    <property type="term" value="F:deaminase activity"/>
    <property type="evidence" value="ECO:0007669"/>
    <property type="project" value="TreeGrafter"/>
</dbReference>
<reference evidence="2 3" key="1">
    <citation type="submission" date="2020-08" db="EMBL/GenBank/DDBJ databases">
        <title>Sequencing the genomes of 1000 actinobacteria strains.</title>
        <authorList>
            <person name="Klenk H.-P."/>
        </authorList>
    </citation>
    <scope>NUCLEOTIDE SEQUENCE [LARGE SCALE GENOMIC DNA]</scope>
    <source>
        <strain evidence="2 3">DSM 44230</strain>
    </source>
</reference>
<comment type="caution">
    <text evidence="2">The sequence shown here is derived from an EMBL/GenBank/DDBJ whole genome shotgun (WGS) entry which is preliminary data.</text>
</comment>
<dbReference type="PANTHER" id="PTHR11803:SF58">
    <property type="entry name" value="PROTEIN HMF1-RELATED"/>
    <property type="match status" value="1"/>
</dbReference>
<gene>
    <name evidence="2" type="ORF">HNR67_007503</name>
</gene>
<dbReference type="CDD" id="cd00448">
    <property type="entry name" value="YjgF_YER057c_UK114_family"/>
    <property type="match status" value="1"/>
</dbReference>
<dbReference type="InterPro" id="IPR006175">
    <property type="entry name" value="YjgF/YER057c/UK114"/>
</dbReference>
<dbReference type="EMBL" id="JACHMH010000001">
    <property type="protein sequence ID" value="MBB4681385.1"/>
    <property type="molecule type" value="Genomic_DNA"/>
</dbReference>
<keyword evidence="3" id="KW-1185">Reference proteome</keyword>
<comment type="similarity">
    <text evidence="1">Belongs to the RutC family.</text>
</comment>
<organism evidence="2 3">
    <name type="scientific">Crossiella cryophila</name>
    <dbReference type="NCBI Taxonomy" id="43355"/>
    <lineage>
        <taxon>Bacteria</taxon>
        <taxon>Bacillati</taxon>
        <taxon>Actinomycetota</taxon>
        <taxon>Actinomycetes</taxon>
        <taxon>Pseudonocardiales</taxon>
        <taxon>Pseudonocardiaceae</taxon>
        <taxon>Crossiella</taxon>
    </lineage>
</organism>
<dbReference type="Proteomes" id="UP000533598">
    <property type="component" value="Unassembled WGS sequence"/>
</dbReference>
<dbReference type="SUPFAM" id="SSF55298">
    <property type="entry name" value="YjgF-like"/>
    <property type="match status" value="1"/>
</dbReference>
<dbReference type="InterPro" id="IPR035959">
    <property type="entry name" value="RutC-like_sf"/>
</dbReference>
<accession>A0A7W7CHK0</accession>
<dbReference type="Gene3D" id="3.30.1330.40">
    <property type="entry name" value="RutC-like"/>
    <property type="match status" value="1"/>
</dbReference>
<sequence>MSDEHPYSTAFRSGDLVAVSGRLGVSAPGVLVPGGFTAECTQAFANLDEALTSMGATRADVVQVTAYLTDIADRDGLNAAFAGYFGEPRPARTCVGVASLPYGACVEIDALARVRG</sequence>
<dbReference type="PANTHER" id="PTHR11803">
    <property type="entry name" value="2-IMINOBUTANOATE/2-IMINOPROPANOATE DEAMINASE RIDA"/>
    <property type="match status" value="1"/>
</dbReference>
<dbReference type="GO" id="GO:0005829">
    <property type="term" value="C:cytosol"/>
    <property type="evidence" value="ECO:0007669"/>
    <property type="project" value="TreeGrafter"/>
</dbReference>
<proteinExistence type="inferred from homology"/>
<dbReference type="Pfam" id="PF01042">
    <property type="entry name" value="Ribonuc_L-PSP"/>
    <property type="match status" value="1"/>
</dbReference>
<evidence type="ECO:0000256" key="1">
    <source>
        <dbReference type="ARBA" id="ARBA00010552"/>
    </source>
</evidence>